<feature type="transmembrane region" description="Helical" evidence="6">
    <location>
        <begin position="99"/>
        <end position="118"/>
    </location>
</feature>
<evidence type="ECO:0000256" key="5">
    <source>
        <dbReference type="ARBA" id="ARBA00023136"/>
    </source>
</evidence>
<protein>
    <submittedName>
        <fullName evidence="8">Transmembrane channel 7 isoform X1</fullName>
    </submittedName>
</protein>
<dbReference type="InterPro" id="IPR038900">
    <property type="entry name" value="TMC"/>
</dbReference>
<evidence type="ECO:0000256" key="3">
    <source>
        <dbReference type="ARBA" id="ARBA00022692"/>
    </source>
</evidence>
<evidence type="ECO:0000256" key="1">
    <source>
        <dbReference type="ARBA" id="ARBA00004141"/>
    </source>
</evidence>
<proteinExistence type="inferred from homology"/>
<evidence type="ECO:0000313" key="8">
    <source>
        <dbReference type="EMBL" id="RNA43678.1"/>
    </source>
</evidence>
<comment type="subcellular location">
    <subcellularLocation>
        <location evidence="1">Membrane</location>
        <topology evidence="1">Multi-pass membrane protein</topology>
    </subcellularLocation>
</comment>
<keyword evidence="9" id="KW-1185">Reference proteome</keyword>
<feature type="transmembrane region" description="Helical" evidence="6">
    <location>
        <begin position="164"/>
        <end position="186"/>
    </location>
</feature>
<keyword evidence="4 6" id="KW-1133">Transmembrane helix</keyword>
<evidence type="ECO:0000256" key="4">
    <source>
        <dbReference type="ARBA" id="ARBA00022989"/>
    </source>
</evidence>
<dbReference type="GO" id="GO:0005886">
    <property type="term" value="C:plasma membrane"/>
    <property type="evidence" value="ECO:0007669"/>
    <property type="project" value="InterPro"/>
</dbReference>
<feature type="transmembrane region" description="Helical" evidence="6">
    <location>
        <begin position="229"/>
        <end position="254"/>
    </location>
</feature>
<dbReference type="PANTHER" id="PTHR23302">
    <property type="entry name" value="TRANSMEMBRANE CHANNEL-RELATED"/>
    <property type="match status" value="1"/>
</dbReference>
<dbReference type="STRING" id="10195.A0A3M7T775"/>
<evidence type="ECO:0000259" key="7">
    <source>
        <dbReference type="Pfam" id="PF07810"/>
    </source>
</evidence>
<reference evidence="8 9" key="1">
    <citation type="journal article" date="2018" name="Sci. Rep.">
        <title>Genomic signatures of local adaptation to the degree of environmental predictability in rotifers.</title>
        <authorList>
            <person name="Franch-Gras L."/>
            <person name="Hahn C."/>
            <person name="Garcia-Roger E.M."/>
            <person name="Carmona M.J."/>
            <person name="Serra M."/>
            <person name="Gomez A."/>
        </authorList>
    </citation>
    <scope>NUCLEOTIDE SEQUENCE [LARGE SCALE GENOMIC DNA]</scope>
    <source>
        <strain evidence="8">HYR1</strain>
    </source>
</reference>
<organism evidence="8 9">
    <name type="scientific">Brachionus plicatilis</name>
    <name type="common">Marine rotifer</name>
    <name type="synonym">Brachionus muelleri</name>
    <dbReference type="NCBI Taxonomy" id="10195"/>
    <lineage>
        <taxon>Eukaryota</taxon>
        <taxon>Metazoa</taxon>
        <taxon>Spiralia</taxon>
        <taxon>Gnathifera</taxon>
        <taxon>Rotifera</taxon>
        <taxon>Eurotatoria</taxon>
        <taxon>Monogononta</taxon>
        <taxon>Pseudotrocha</taxon>
        <taxon>Ploima</taxon>
        <taxon>Brachionidae</taxon>
        <taxon>Brachionus</taxon>
    </lineage>
</organism>
<evidence type="ECO:0000313" key="9">
    <source>
        <dbReference type="Proteomes" id="UP000276133"/>
    </source>
</evidence>
<feature type="transmembrane region" description="Helical" evidence="6">
    <location>
        <begin position="6"/>
        <end position="25"/>
    </location>
</feature>
<gene>
    <name evidence="8" type="ORF">BpHYR1_045941</name>
</gene>
<feature type="transmembrane region" description="Helical" evidence="6">
    <location>
        <begin position="138"/>
        <end position="157"/>
    </location>
</feature>
<comment type="similarity">
    <text evidence="2">Belongs to the TMC family.</text>
</comment>
<dbReference type="PANTHER" id="PTHR23302:SF24">
    <property type="entry name" value="TMC DOMAIN-CONTAINING PROTEIN"/>
    <property type="match status" value="1"/>
</dbReference>
<dbReference type="Pfam" id="PF07810">
    <property type="entry name" value="TMC"/>
    <property type="match status" value="1"/>
</dbReference>
<comment type="caution">
    <text evidence="8">The sequence shown here is derived from an EMBL/GenBank/DDBJ whole genome shotgun (WGS) entry which is preliminary data.</text>
</comment>
<accession>A0A3M7T775</accession>
<dbReference type="Proteomes" id="UP000276133">
    <property type="component" value="Unassembled WGS sequence"/>
</dbReference>
<evidence type="ECO:0000256" key="6">
    <source>
        <dbReference type="SAM" id="Phobius"/>
    </source>
</evidence>
<dbReference type="GO" id="GO:0008381">
    <property type="term" value="F:mechanosensitive monoatomic ion channel activity"/>
    <property type="evidence" value="ECO:0007669"/>
    <property type="project" value="TreeGrafter"/>
</dbReference>
<keyword evidence="3 6" id="KW-0812">Transmembrane</keyword>
<name>A0A3M7T775_BRAPC</name>
<dbReference type="AlphaFoldDB" id="A0A3M7T775"/>
<feature type="domain" description="TMC" evidence="7">
    <location>
        <begin position="208"/>
        <end position="266"/>
    </location>
</feature>
<dbReference type="EMBL" id="REGN01000185">
    <property type="protein sequence ID" value="RNA43678.1"/>
    <property type="molecule type" value="Genomic_DNA"/>
</dbReference>
<feature type="transmembrane region" description="Helical" evidence="6">
    <location>
        <begin position="274"/>
        <end position="293"/>
    </location>
</feature>
<sequence length="302" mass="35414">MGLSFASITLMSLVISAIGMLLRLGKGLETSIINRIETISMINQSFVLWDYNLKGEKTVELTKSIIYRFYENEINQIKYNQKMNSLDLKQKFFINFNRAVFHVLTILMFGIAGFGLYYLNEFTFELKGKDLNRYVLSIVEYLPAIAINIIILVYPIFDNFKTNLFLLRTGFTRIASILFIICWETYVGQEFYKLVVIDLIVKILLFMFITRADFDLESNFFDLMNAQTLFWIGLYFSPFLAVFAPFYFLIKFYLTLITLKYFTDIQNKNSQMKLNTSFFMVLFVIKTISKLWTISNSVFANE</sequence>
<evidence type="ECO:0000256" key="2">
    <source>
        <dbReference type="ARBA" id="ARBA00006510"/>
    </source>
</evidence>
<dbReference type="InterPro" id="IPR012496">
    <property type="entry name" value="TMC_dom"/>
</dbReference>
<dbReference type="OrthoDB" id="1936208at2759"/>
<keyword evidence="5 6" id="KW-0472">Membrane</keyword>